<dbReference type="Proteomes" id="UP000014760">
    <property type="component" value="Unassembled WGS sequence"/>
</dbReference>
<evidence type="ECO:0000259" key="11">
    <source>
        <dbReference type="PROSITE" id="PS50262"/>
    </source>
</evidence>
<keyword evidence="8 9" id="KW-0807">Transducer</keyword>
<evidence type="ECO:0000256" key="3">
    <source>
        <dbReference type="ARBA" id="ARBA00022989"/>
    </source>
</evidence>
<keyword evidence="4 9" id="KW-0297">G-protein coupled receptor</keyword>
<keyword evidence="14" id="KW-1185">Reference proteome</keyword>
<reference evidence="13" key="3">
    <citation type="submission" date="2015-06" db="UniProtKB">
        <authorList>
            <consortium name="EnsemblMetazoa"/>
        </authorList>
    </citation>
    <scope>IDENTIFICATION</scope>
</reference>
<evidence type="ECO:0000256" key="9">
    <source>
        <dbReference type="RuleBase" id="RU000688"/>
    </source>
</evidence>
<dbReference type="InterPro" id="IPR017452">
    <property type="entry name" value="GPCR_Rhodpsn_7TM"/>
</dbReference>
<dbReference type="GO" id="GO:0005886">
    <property type="term" value="C:plasma membrane"/>
    <property type="evidence" value="ECO:0007669"/>
    <property type="project" value="TreeGrafter"/>
</dbReference>
<evidence type="ECO:0000256" key="5">
    <source>
        <dbReference type="ARBA" id="ARBA00023136"/>
    </source>
</evidence>
<dbReference type="SMART" id="SM01381">
    <property type="entry name" value="7TM_GPCR_Srsx"/>
    <property type="match status" value="1"/>
</dbReference>
<dbReference type="InterPro" id="IPR000405">
    <property type="entry name" value="Galanin_rcpt"/>
</dbReference>
<feature type="transmembrane region" description="Helical" evidence="10">
    <location>
        <begin position="51"/>
        <end position="72"/>
    </location>
</feature>
<evidence type="ECO:0000256" key="4">
    <source>
        <dbReference type="ARBA" id="ARBA00023040"/>
    </source>
</evidence>
<dbReference type="AlphaFoldDB" id="R7V5X9"/>
<keyword evidence="6" id="KW-1015">Disulfide bond</keyword>
<keyword evidence="3 10" id="KW-1133">Transmembrane helix</keyword>
<evidence type="ECO:0000256" key="2">
    <source>
        <dbReference type="ARBA" id="ARBA00022692"/>
    </source>
</evidence>
<dbReference type="PROSITE" id="PS00237">
    <property type="entry name" value="G_PROTEIN_RECEP_F1_1"/>
    <property type="match status" value="1"/>
</dbReference>
<comment type="similarity">
    <text evidence="9">Belongs to the G-protein coupled receptor 1 family.</text>
</comment>
<dbReference type="Gene3D" id="1.20.1070.10">
    <property type="entry name" value="Rhodopsin 7-helix transmembrane proteins"/>
    <property type="match status" value="1"/>
</dbReference>
<feature type="transmembrane region" description="Helical" evidence="10">
    <location>
        <begin position="179"/>
        <end position="204"/>
    </location>
</feature>
<keyword evidence="7 9" id="KW-0675">Receptor</keyword>
<gene>
    <name evidence="12" type="ORF">CAPTEDRAFT_119606</name>
</gene>
<dbReference type="PRINTS" id="PR00237">
    <property type="entry name" value="GPCRRHODOPSN"/>
</dbReference>
<dbReference type="HOGENOM" id="CLU_009579_6_4_1"/>
<dbReference type="OrthoDB" id="2132067at2759"/>
<comment type="subcellular location">
    <subcellularLocation>
        <location evidence="1">Membrane</location>
        <topology evidence="1">Multi-pass membrane protein</topology>
    </subcellularLocation>
</comment>
<dbReference type="Pfam" id="PF00001">
    <property type="entry name" value="7tm_1"/>
    <property type="match status" value="1"/>
</dbReference>
<reference evidence="14" key="1">
    <citation type="submission" date="2012-12" db="EMBL/GenBank/DDBJ databases">
        <authorList>
            <person name="Hellsten U."/>
            <person name="Grimwood J."/>
            <person name="Chapman J.A."/>
            <person name="Shapiro H."/>
            <person name="Aerts A."/>
            <person name="Otillar R.P."/>
            <person name="Terry A.Y."/>
            <person name="Boore J.L."/>
            <person name="Simakov O."/>
            <person name="Marletaz F."/>
            <person name="Cho S.-J."/>
            <person name="Edsinger-Gonzales E."/>
            <person name="Havlak P."/>
            <person name="Kuo D.-H."/>
            <person name="Larsson T."/>
            <person name="Lv J."/>
            <person name="Arendt D."/>
            <person name="Savage R."/>
            <person name="Osoegawa K."/>
            <person name="de Jong P."/>
            <person name="Lindberg D.R."/>
            <person name="Seaver E.C."/>
            <person name="Weisblat D.A."/>
            <person name="Putnam N.H."/>
            <person name="Grigoriev I.V."/>
            <person name="Rokhsar D.S."/>
        </authorList>
    </citation>
    <scope>NUCLEOTIDE SEQUENCE</scope>
    <source>
        <strain evidence="14">I ESC-2004</strain>
    </source>
</reference>
<name>R7V5X9_CAPTE</name>
<sequence length="364" mass="41706">METVRCCVPGIERYIVSAIFYIIFVLGCVGNLLVILVVIKNKDVFRNTTNLFILNLAVADLFFLIFCVPFHATIYHVRHWMFGNFMCKLVHLVQYLSMMASILTLVAMSLDRFLAVGYPLSTKHIRTPIVALVISVVIWIVSCGVALQMFFVYTVRNYTSEDVTVCSDDWAPNYDHRRIYFLCLFLIGYIIPLISIAVPSALLIRQLWSLPVTEGPGLRGSNRAKRRVTRLVIVIVGLFFACWFPMHAIWMSVNWNPESWSRNYSYWHYYSRMFAQTLAYANSAMNPVIYAFLSTQFRKGFHRALHCARRSDGRATYVSGQHFSSKYRHSMVTQANSRPNNSCISFAGLAERRTSLTNATDTSV</sequence>
<evidence type="ECO:0000313" key="13">
    <source>
        <dbReference type="EnsemblMetazoa" id="CapteP119606"/>
    </source>
</evidence>
<feature type="transmembrane region" description="Helical" evidence="10">
    <location>
        <begin position="273"/>
        <end position="293"/>
    </location>
</feature>
<dbReference type="GO" id="GO:0004930">
    <property type="term" value="F:G protein-coupled receptor activity"/>
    <property type="evidence" value="ECO:0007669"/>
    <property type="project" value="UniProtKB-KW"/>
</dbReference>
<dbReference type="EnsemblMetazoa" id="CapteT119606">
    <property type="protein sequence ID" value="CapteP119606"/>
    <property type="gene ID" value="CapteG119606"/>
</dbReference>
<dbReference type="PANTHER" id="PTHR45695:SF34">
    <property type="entry name" value="GALANIN RECEPTOR 2B-LIKE"/>
    <property type="match status" value="1"/>
</dbReference>
<dbReference type="STRING" id="283909.R7V5X9"/>
<feature type="transmembrane region" description="Helical" evidence="10">
    <location>
        <begin position="18"/>
        <end position="39"/>
    </location>
</feature>
<feature type="transmembrane region" description="Helical" evidence="10">
    <location>
        <begin position="92"/>
        <end position="110"/>
    </location>
</feature>
<evidence type="ECO:0000256" key="6">
    <source>
        <dbReference type="ARBA" id="ARBA00023157"/>
    </source>
</evidence>
<evidence type="ECO:0000256" key="7">
    <source>
        <dbReference type="ARBA" id="ARBA00023170"/>
    </source>
</evidence>
<dbReference type="InterPro" id="IPR000276">
    <property type="entry name" value="GPCR_Rhodpsn"/>
</dbReference>
<protein>
    <recommendedName>
        <fullName evidence="11">G-protein coupled receptors family 1 profile domain-containing protein</fullName>
    </recommendedName>
</protein>
<dbReference type="PANTHER" id="PTHR45695">
    <property type="entry name" value="LEUCOKININ RECEPTOR-RELATED"/>
    <property type="match status" value="1"/>
</dbReference>
<reference evidence="12 14" key="2">
    <citation type="journal article" date="2013" name="Nature">
        <title>Insights into bilaterian evolution from three spiralian genomes.</title>
        <authorList>
            <person name="Simakov O."/>
            <person name="Marletaz F."/>
            <person name="Cho S.J."/>
            <person name="Edsinger-Gonzales E."/>
            <person name="Havlak P."/>
            <person name="Hellsten U."/>
            <person name="Kuo D.H."/>
            <person name="Larsson T."/>
            <person name="Lv J."/>
            <person name="Arendt D."/>
            <person name="Savage R."/>
            <person name="Osoegawa K."/>
            <person name="de Jong P."/>
            <person name="Grimwood J."/>
            <person name="Chapman J.A."/>
            <person name="Shapiro H."/>
            <person name="Aerts A."/>
            <person name="Otillar R.P."/>
            <person name="Terry A.Y."/>
            <person name="Boore J.L."/>
            <person name="Grigoriev I.V."/>
            <person name="Lindberg D.R."/>
            <person name="Seaver E.C."/>
            <person name="Weisblat D.A."/>
            <person name="Putnam N.H."/>
            <person name="Rokhsar D.S."/>
        </authorList>
    </citation>
    <scope>NUCLEOTIDE SEQUENCE</scope>
    <source>
        <strain evidence="12 14">I ESC-2004</strain>
    </source>
</reference>
<feature type="transmembrane region" description="Helical" evidence="10">
    <location>
        <begin position="130"/>
        <end position="153"/>
    </location>
</feature>
<feature type="transmembrane region" description="Helical" evidence="10">
    <location>
        <begin position="231"/>
        <end position="253"/>
    </location>
</feature>
<dbReference type="PROSITE" id="PS51257">
    <property type="entry name" value="PROKAR_LIPOPROTEIN"/>
    <property type="match status" value="1"/>
</dbReference>
<dbReference type="OMA" id="PAQPWGE"/>
<dbReference type="EMBL" id="AMQN01005015">
    <property type="status" value="NOT_ANNOTATED_CDS"/>
    <property type="molecule type" value="Genomic_DNA"/>
</dbReference>
<accession>R7V5X9</accession>
<feature type="domain" description="G-protein coupled receptors family 1 profile" evidence="11">
    <location>
        <begin position="30"/>
        <end position="290"/>
    </location>
</feature>
<evidence type="ECO:0000256" key="1">
    <source>
        <dbReference type="ARBA" id="ARBA00004141"/>
    </source>
</evidence>
<evidence type="ECO:0000256" key="8">
    <source>
        <dbReference type="ARBA" id="ARBA00023224"/>
    </source>
</evidence>
<evidence type="ECO:0000256" key="10">
    <source>
        <dbReference type="SAM" id="Phobius"/>
    </source>
</evidence>
<proteinExistence type="inferred from homology"/>
<evidence type="ECO:0000313" key="12">
    <source>
        <dbReference type="EMBL" id="ELU13887.1"/>
    </source>
</evidence>
<dbReference type="PROSITE" id="PS50262">
    <property type="entry name" value="G_PROTEIN_RECEP_F1_2"/>
    <property type="match status" value="1"/>
</dbReference>
<organism evidence="12">
    <name type="scientific">Capitella teleta</name>
    <name type="common">Polychaete worm</name>
    <dbReference type="NCBI Taxonomy" id="283909"/>
    <lineage>
        <taxon>Eukaryota</taxon>
        <taxon>Metazoa</taxon>
        <taxon>Spiralia</taxon>
        <taxon>Lophotrochozoa</taxon>
        <taxon>Annelida</taxon>
        <taxon>Polychaeta</taxon>
        <taxon>Sedentaria</taxon>
        <taxon>Scolecida</taxon>
        <taxon>Capitellidae</taxon>
        <taxon>Capitella</taxon>
    </lineage>
</organism>
<evidence type="ECO:0000313" key="14">
    <source>
        <dbReference type="Proteomes" id="UP000014760"/>
    </source>
</evidence>
<dbReference type="PRINTS" id="PR00663">
    <property type="entry name" value="GALANINR"/>
</dbReference>
<dbReference type="EMBL" id="KB294939">
    <property type="protein sequence ID" value="ELU13887.1"/>
    <property type="molecule type" value="Genomic_DNA"/>
</dbReference>
<keyword evidence="5 10" id="KW-0472">Membrane</keyword>
<dbReference type="CDD" id="cd14971">
    <property type="entry name" value="7tmA_Galanin_R-like"/>
    <property type="match status" value="1"/>
</dbReference>
<dbReference type="SUPFAM" id="SSF81321">
    <property type="entry name" value="Family A G protein-coupled receptor-like"/>
    <property type="match status" value="1"/>
</dbReference>
<keyword evidence="2 9" id="KW-0812">Transmembrane</keyword>